<dbReference type="InterPro" id="IPR047727">
    <property type="entry name" value="Sce7725-like"/>
</dbReference>
<evidence type="ECO:0008006" key="3">
    <source>
        <dbReference type="Google" id="ProtNLM"/>
    </source>
</evidence>
<gene>
    <name evidence="1" type="ORF">BamMEX5DRAFT_1125</name>
</gene>
<evidence type="ECO:0000313" key="2">
    <source>
        <dbReference type="Proteomes" id="UP000004814"/>
    </source>
</evidence>
<proteinExistence type="predicted"/>
<protein>
    <recommendedName>
        <fullName evidence="3">Sce7725 family protein</fullName>
    </recommendedName>
</protein>
<organism evidence="1 2">
    <name type="scientific">Burkholderia ambifaria MEX-5</name>
    <dbReference type="NCBI Taxonomy" id="396597"/>
    <lineage>
        <taxon>Bacteria</taxon>
        <taxon>Pseudomonadati</taxon>
        <taxon>Pseudomonadota</taxon>
        <taxon>Betaproteobacteria</taxon>
        <taxon>Burkholderiales</taxon>
        <taxon>Burkholderiaceae</taxon>
        <taxon>Burkholderia</taxon>
        <taxon>Burkholderia cepacia complex</taxon>
    </lineage>
</organism>
<name>B1SZZ9_9BURK</name>
<reference evidence="1 2" key="1">
    <citation type="submission" date="2008-03" db="EMBL/GenBank/DDBJ databases">
        <title>Sequencing of the draft genome and assembly of Burkholderia ambifaria MEX-5.</title>
        <authorList>
            <consortium name="US DOE Joint Genome Institute (JGI-PGF)"/>
            <person name="Copeland A."/>
            <person name="Lucas S."/>
            <person name="Lapidus A."/>
            <person name="Glavina del Rio T."/>
            <person name="Dalin E."/>
            <person name="Tice H."/>
            <person name="Bruce D."/>
            <person name="Goodwin L."/>
            <person name="Pitluck S."/>
            <person name="Larimer F."/>
            <person name="Land M.L."/>
            <person name="Hauser L."/>
            <person name="Tiedje J."/>
            <person name="Richardson P."/>
        </authorList>
    </citation>
    <scope>NUCLEOTIDE SEQUENCE [LARGE SCALE GENOMIC DNA]</scope>
    <source>
        <strain evidence="1 2">MEX-5</strain>
    </source>
</reference>
<sequence length="316" mass="34748">MYLPFVFGRQSELRAISDVNKKYTASGRVVPIIEPVVAKPNDLLRCLGNFGKSQTKALIIVNPSQGDFKKVGAKAWRVEVDAELTKYPTLMPAFQCGPKTSFSAIDAFLSEYDGRQVGLVYYSPSLTDAEVKKLAGKSTVDFHISLQGKMTSTQRSLLPISKAIDVIDHFNKQDRNSDYSGVELFTDRHKTYSTTGIGFGDYTVTGSTFQPGGGKPAAVAIHATFKNPKNKDVWVEHFVSDDIDIKTGSANSKYLEAVAKLALAVPKRSSEFGKNAALTAYIEDYKTSHFSGLGKSKERQIYHHIAVMHDILHGTL</sequence>
<dbReference type="PATRIC" id="fig|396597.7.peg.7227"/>
<accession>B1SZZ9</accession>
<dbReference type="AlphaFoldDB" id="B1SZZ9"/>
<dbReference type="Proteomes" id="UP000004814">
    <property type="component" value="Unassembled WGS sequence"/>
</dbReference>
<comment type="caution">
    <text evidence="1">The sequence shown here is derived from an EMBL/GenBank/DDBJ whole genome shotgun (WGS) entry which is preliminary data.</text>
</comment>
<dbReference type="RefSeq" id="WP_006757124.1">
    <property type="nucleotide sequence ID" value="NZ_ABLK01000022.1"/>
</dbReference>
<evidence type="ECO:0000313" key="1">
    <source>
        <dbReference type="EMBL" id="EDT43089.1"/>
    </source>
</evidence>
<dbReference type="NCBIfam" id="NF033831">
    <property type="entry name" value="sce7725_fam"/>
    <property type="match status" value="1"/>
</dbReference>
<dbReference type="EMBL" id="ABLK01000022">
    <property type="protein sequence ID" value="EDT43089.1"/>
    <property type="molecule type" value="Genomic_DNA"/>
</dbReference>